<dbReference type="InterPro" id="IPR000792">
    <property type="entry name" value="Tscrpt_reg_LuxR_C"/>
</dbReference>
<evidence type="ECO:0000259" key="3">
    <source>
        <dbReference type="PROSITE" id="PS50043"/>
    </source>
</evidence>
<dbReference type="CDD" id="cd06170">
    <property type="entry name" value="LuxR_C_like"/>
    <property type="match status" value="1"/>
</dbReference>
<dbReference type="AlphaFoldDB" id="A0A3B0W4C5"/>
<dbReference type="PROSITE" id="PS50110">
    <property type="entry name" value="RESPONSE_REGULATORY"/>
    <property type="match status" value="1"/>
</dbReference>
<evidence type="ECO:0008006" key="6">
    <source>
        <dbReference type="Google" id="ProtNLM"/>
    </source>
</evidence>
<dbReference type="InterPro" id="IPR001789">
    <property type="entry name" value="Sig_transdc_resp-reg_receiver"/>
</dbReference>
<dbReference type="InterPro" id="IPR011006">
    <property type="entry name" value="CheY-like_superfamily"/>
</dbReference>
<dbReference type="InterPro" id="IPR058245">
    <property type="entry name" value="NreC/VraR/RcsB-like_REC"/>
</dbReference>
<dbReference type="Gene3D" id="3.40.50.2300">
    <property type="match status" value="1"/>
</dbReference>
<gene>
    <name evidence="5" type="ORF">MNBD_GAMMA06-1853</name>
</gene>
<dbReference type="EMBL" id="UOFD01000003">
    <property type="protein sequence ID" value="VAW50131.1"/>
    <property type="molecule type" value="Genomic_DNA"/>
</dbReference>
<evidence type="ECO:0000256" key="2">
    <source>
        <dbReference type="ARBA" id="ARBA00023125"/>
    </source>
</evidence>
<proteinExistence type="predicted"/>
<dbReference type="InterPro" id="IPR016032">
    <property type="entry name" value="Sig_transdc_resp-reg_C-effctor"/>
</dbReference>
<dbReference type="SUPFAM" id="SSF52172">
    <property type="entry name" value="CheY-like"/>
    <property type="match status" value="1"/>
</dbReference>
<dbReference type="PANTHER" id="PTHR45566">
    <property type="entry name" value="HTH-TYPE TRANSCRIPTIONAL REGULATOR YHJB-RELATED"/>
    <property type="match status" value="1"/>
</dbReference>
<evidence type="ECO:0000259" key="4">
    <source>
        <dbReference type="PROSITE" id="PS50110"/>
    </source>
</evidence>
<dbReference type="SMART" id="SM00421">
    <property type="entry name" value="HTH_LUXR"/>
    <property type="match status" value="1"/>
</dbReference>
<dbReference type="PRINTS" id="PR00038">
    <property type="entry name" value="HTHLUXR"/>
</dbReference>
<dbReference type="Pfam" id="PF00072">
    <property type="entry name" value="Response_reg"/>
    <property type="match status" value="1"/>
</dbReference>
<keyword evidence="2" id="KW-0238">DNA-binding</keyword>
<dbReference type="Pfam" id="PF00196">
    <property type="entry name" value="GerE"/>
    <property type="match status" value="1"/>
</dbReference>
<dbReference type="GO" id="GO:0006355">
    <property type="term" value="P:regulation of DNA-templated transcription"/>
    <property type="evidence" value="ECO:0007669"/>
    <property type="project" value="InterPro"/>
</dbReference>
<feature type="domain" description="HTH luxR-type" evidence="3">
    <location>
        <begin position="153"/>
        <end position="214"/>
    </location>
</feature>
<evidence type="ECO:0000313" key="5">
    <source>
        <dbReference type="EMBL" id="VAW50131.1"/>
    </source>
</evidence>
<keyword evidence="1" id="KW-0597">Phosphoprotein</keyword>
<protein>
    <recommendedName>
        <fullName evidence="6">Two-component transcriptional response regulator, LuxR family</fullName>
    </recommendedName>
</protein>
<sequence>MLILLADDHELMREGVKLVLGEYNADFTFIEAQDYTQTLNHLKTSQPIDIILLDLAMPGMERLQGLKQVRRSAPSIPIIVLSMFESADDVKAALSCGANGYVPKSSASKILPDAINLVMQGETYLPDTSQTKASITTGTQFNYAANPKAALIADELTDRQQQVLQLLSAGCANKEIADKLNISEPTVKTHLSNIYKILNISNRTEAVRAAFDLGLI</sequence>
<organism evidence="5">
    <name type="scientific">hydrothermal vent metagenome</name>
    <dbReference type="NCBI Taxonomy" id="652676"/>
    <lineage>
        <taxon>unclassified sequences</taxon>
        <taxon>metagenomes</taxon>
        <taxon>ecological metagenomes</taxon>
    </lineage>
</organism>
<reference evidence="5" key="1">
    <citation type="submission" date="2018-06" db="EMBL/GenBank/DDBJ databases">
        <authorList>
            <person name="Zhirakovskaya E."/>
        </authorList>
    </citation>
    <scope>NUCLEOTIDE SEQUENCE</scope>
</reference>
<dbReference type="CDD" id="cd17535">
    <property type="entry name" value="REC_NarL-like"/>
    <property type="match status" value="1"/>
</dbReference>
<evidence type="ECO:0000256" key="1">
    <source>
        <dbReference type="ARBA" id="ARBA00022553"/>
    </source>
</evidence>
<feature type="domain" description="Response regulatory" evidence="4">
    <location>
        <begin position="2"/>
        <end position="119"/>
    </location>
</feature>
<dbReference type="PROSITE" id="PS50043">
    <property type="entry name" value="HTH_LUXR_2"/>
    <property type="match status" value="1"/>
</dbReference>
<name>A0A3B0W4C5_9ZZZZ</name>
<accession>A0A3B0W4C5</accession>
<dbReference type="GO" id="GO:0000160">
    <property type="term" value="P:phosphorelay signal transduction system"/>
    <property type="evidence" value="ECO:0007669"/>
    <property type="project" value="InterPro"/>
</dbReference>
<dbReference type="PANTHER" id="PTHR45566:SF2">
    <property type="entry name" value="NARL SUBFAMILY"/>
    <property type="match status" value="1"/>
</dbReference>
<dbReference type="GO" id="GO:0003677">
    <property type="term" value="F:DNA binding"/>
    <property type="evidence" value="ECO:0007669"/>
    <property type="project" value="UniProtKB-KW"/>
</dbReference>
<dbReference type="SMART" id="SM00448">
    <property type="entry name" value="REC"/>
    <property type="match status" value="1"/>
</dbReference>
<dbReference type="InterPro" id="IPR051015">
    <property type="entry name" value="EvgA-like"/>
</dbReference>
<dbReference type="SUPFAM" id="SSF46894">
    <property type="entry name" value="C-terminal effector domain of the bipartite response regulators"/>
    <property type="match status" value="1"/>
</dbReference>